<evidence type="ECO:0000256" key="6">
    <source>
        <dbReference type="ARBA" id="ARBA00022825"/>
    </source>
</evidence>
<organism evidence="12 13">
    <name type="scientific">Stomoxys calcitrans</name>
    <name type="common">Stable fly</name>
    <name type="synonym">Conops calcitrans</name>
    <dbReference type="NCBI Taxonomy" id="35570"/>
    <lineage>
        <taxon>Eukaryota</taxon>
        <taxon>Metazoa</taxon>
        <taxon>Ecdysozoa</taxon>
        <taxon>Arthropoda</taxon>
        <taxon>Hexapoda</taxon>
        <taxon>Insecta</taxon>
        <taxon>Pterygota</taxon>
        <taxon>Neoptera</taxon>
        <taxon>Endopterygota</taxon>
        <taxon>Diptera</taxon>
        <taxon>Brachycera</taxon>
        <taxon>Muscomorpha</taxon>
        <taxon>Muscoidea</taxon>
        <taxon>Muscidae</taxon>
        <taxon>Stomoxys</taxon>
    </lineage>
</organism>
<evidence type="ECO:0000256" key="8">
    <source>
        <dbReference type="ARBA" id="ARBA00023157"/>
    </source>
</evidence>
<evidence type="ECO:0000256" key="3">
    <source>
        <dbReference type="ARBA" id="ARBA00022525"/>
    </source>
</evidence>
<keyword evidence="5 9" id="KW-0378">Hydrolase</keyword>
<feature type="chain" id="PRO_5009327880" description="Peptidase S1 domain-containing protein" evidence="10">
    <location>
        <begin position="22"/>
        <end position="259"/>
    </location>
</feature>
<dbReference type="PROSITE" id="PS00134">
    <property type="entry name" value="TRYPSIN_HIS"/>
    <property type="match status" value="1"/>
</dbReference>
<keyword evidence="7" id="KW-0865">Zymogen</keyword>
<evidence type="ECO:0000256" key="7">
    <source>
        <dbReference type="ARBA" id="ARBA00023145"/>
    </source>
</evidence>
<dbReference type="InterPro" id="IPR033116">
    <property type="entry name" value="TRYPSIN_SER"/>
</dbReference>
<dbReference type="PANTHER" id="PTHR24276">
    <property type="entry name" value="POLYSERASE-RELATED"/>
    <property type="match status" value="1"/>
</dbReference>
<name>A0A1I8Q834_STOCA</name>
<dbReference type="PRINTS" id="PR00722">
    <property type="entry name" value="CHYMOTRYPSIN"/>
</dbReference>
<dbReference type="InterPro" id="IPR050430">
    <property type="entry name" value="Peptidase_S1"/>
</dbReference>
<dbReference type="PROSITE" id="PS00135">
    <property type="entry name" value="TRYPSIN_SER"/>
    <property type="match status" value="1"/>
</dbReference>
<evidence type="ECO:0000256" key="4">
    <source>
        <dbReference type="ARBA" id="ARBA00022670"/>
    </source>
</evidence>
<evidence type="ECO:0000256" key="1">
    <source>
        <dbReference type="ARBA" id="ARBA00004613"/>
    </source>
</evidence>
<keyword evidence="3" id="KW-0964">Secreted</keyword>
<accession>A0A1I8Q834</accession>
<dbReference type="AlphaFoldDB" id="A0A1I8Q834"/>
<dbReference type="FunFam" id="2.40.10.10:FF:000047">
    <property type="entry name" value="Trypsin eta"/>
    <property type="match status" value="1"/>
</dbReference>
<dbReference type="Proteomes" id="UP000095300">
    <property type="component" value="Unassembled WGS sequence"/>
</dbReference>
<dbReference type="KEGG" id="scac:106080519"/>
<keyword evidence="8" id="KW-1015">Disulfide bond</keyword>
<dbReference type="GO" id="GO:0016485">
    <property type="term" value="P:protein processing"/>
    <property type="evidence" value="ECO:0007669"/>
    <property type="project" value="UniProtKB-ARBA"/>
</dbReference>
<dbReference type="InterPro" id="IPR001254">
    <property type="entry name" value="Trypsin_dom"/>
</dbReference>
<comment type="subcellular location">
    <subcellularLocation>
        <location evidence="1">Secreted</location>
    </subcellularLocation>
</comment>
<dbReference type="InterPro" id="IPR009003">
    <property type="entry name" value="Peptidase_S1_PA"/>
</dbReference>
<dbReference type="SMART" id="SM00020">
    <property type="entry name" value="Tryp_SPc"/>
    <property type="match status" value="1"/>
</dbReference>
<evidence type="ECO:0000313" key="12">
    <source>
        <dbReference type="EnsemblMetazoa" id="SCAU014735-PA"/>
    </source>
</evidence>
<evidence type="ECO:0000313" key="13">
    <source>
        <dbReference type="Proteomes" id="UP000095300"/>
    </source>
</evidence>
<evidence type="ECO:0000256" key="9">
    <source>
        <dbReference type="RuleBase" id="RU363034"/>
    </source>
</evidence>
<evidence type="ECO:0000256" key="10">
    <source>
        <dbReference type="SAM" id="SignalP"/>
    </source>
</evidence>
<dbReference type="VEuPathDB" id="VectorBase:SCAU014735"/>
<feature type="signal peptide" evidence="10">
    <location>
        <begin position="1"/>
        <end position="21"/>
    </location>
</feature>
<dbReference type="Gene3D" id="2.40.10.10">
    <property type="entry name" value="Trypsin-like serine proteases"/>
    <property type="match status" value="1"/>
</dbReference>
<gene>
    <name evidence="12" type="primary">106080519</name>
</gene>
<dbReference type="InterPro" id="IPR018114">
    <property type="entry name" value="TRYPSIN_HIS"/>
</dbReference>
<keyword evidence="6 9" id="KW-0720">Serine protease</keyword>
<sequence length="259" mass="28161">MLSKIPLAIVVLTLAVCSVSCFPENRVVNGTDTDITAYPFMVSLRGRSGSHWCGSTIIAPRWILTAAHCVSGRLASDLTIEYASTNVNVNGTNVVGIKRFIIHEDYNESQSYANDIALLELYGRLIYNYKTLAPVTLPESYFEIDQVAAGSPGVLAGWGFNATDGVVQTHLQSVNLKIYSDDECQIRHNYATTVNQICGGVDEGGKGHCNGDSGGPLLYKGAVQVGIVSWSVKPCTIAPYPGVYTKVSHYIDWIRKHIE</sequence>
<dbReference type="PANTHER" id="PTHR24276:SF98">
    <property type="entry name" value="FI18310P1-RELATED"/>
    <property type="match status" value="1"/>
</dbReference>
<dbReference type="OrthoDB" id="10051896at2759"/>
<protein>
    <recommendedName>
        <fullName evidence="11">Peptidase S1 domain-containing protein</fullName>
    </recommendedName>
</protein>
<dbReference type="InterPro" id="IPR001314">
    <property type="entry name" value="Peptidase_S1A"/>
</dbReference>
<evidence type="ECO:0000259" key="11">
    <source>
        <dbReference type="PROSITE" id="PS50240"/>
    </source>
</evidence>
<dbReference type="EnsemblMetazoa" id="SCAU014735-RA">
    <property type="protein sequence ID" value="SCAU014735-PA"/>
    <property type="gene ID" value="SCAU014735"/>
</dbReference>
<keyword evidence="4 9" id="KW-0645">Protease</keyword>
<dbReference type="GO" id="GO:0005576">
    <property type="term" value="C:extracellular region"/>
    <property type="evidence" value="ECO:0007669"/>
    <property type="project" value="UniProtKB-SubCell"/>
</dbReference>
<dbReference type="PROSITE" id="PS50240">
    <property type="entry name" value="TRYPSIN_DOM"/>
    <property type="match status" value="1"/>
</dbReference>
<evidence type="ECO:0000256" key="5">
    <source>
        <dbReference type="ARBA" id="ARBA00022801"/>
    </source>
</evidence>
<dbReference type="SUPFAM" id="SSF50494">
    <property type="entry name" value="Trypsin-like serine proteases"/>
    <property type="match status" value="1"/>
</dbReference>
<dbReference type="STRING" id="35570.A0A1I8Q834"/>
<evidence type="ECO:0000256" key="2">
    <source>
        <dbReference type="ARBA" id="ARBA00007664"/>
    </source>
</evidence>
<dbReference type="Pfam" id="PF00089">
    <property type="entry name" value="Trypsin"/>
    <property type="match status" value="1"/>
</dbReference>
<keyword evidence="10" id="KW-0732">Signal</keyword>
<dbReference type="InterPro" id="IPR043504">
    <property type="entry name" value="Peptidase_S1_PA_chymotrypsin"/>
</dbReference>
<comment type="similarity">
    <text evidence="2">Belongs to the peptidase S1 family.</text>
</comment>
<feature type="domain" description="Peptidase S1" evidence="11">
    <location>
        <begin position="27"/>
        <end position="259"/>
    </location>
</feature>
<dbReference type="GO" id="GO:0004252">
    <property type="term" value="F:serine-type endopeptidase activity"/>
    <property type="evidence" value="ECO:0007669"/>
    <property type="project" value="InterPro"/>
</dbReference>
<dbReference type="CDD" id="cd00190">
    <property type="entry name" value="Tryp_SPc"/>
    <property type="match status" value="1"/>
</dbReference>
<reference evidence="12" key="1">
    <citation type="submission" date="2020-05" db="UniProtKB">
        <authorList>
            <consortium name="EnsemblMetazoa"/>
        </authorList>
    </citation>
    <scope>IDENTIFICATION</scope>
    <source>
        <strain evidence="12">USDA</strain>
    </source>
</reference>
<keyword evidence="13" id="KW-1185">Reference proteome</keyword>
<proteinExistence type="inferred from homology"/>